<dbReference type="EMBL" id="JACXAH010000005">
    <property type="protein sequence ID" value="MBD1371549.1"/>
    <property type="molecule type" value="Genomic_DNA"/>
</dbReference>
<dbReference type="Pfam" id="PF02652">
    <property type="entry name" value="Lactate_perm"/>
    <property type="match status" value="1"/>
</dbReference>
<comment type="caution">
    <text evidence="9">The sequence shown here is derived from an EMBL/GenBank/DDBJ whole genome shotgun (WGS) entry which is preliminary data.</text>
</comment>
<dbReference type="GO" id="GO:0005886">
    <property type="term" value="C:plasma membrane"/>
    <property type="evidence" value="ECO:0007669"/>
    <property type="project" value="UniProtKB-SubCell"/>
</dbReference>
<dbReference type="GO" id="GO:0015129">
    <property type="term" value="F:lactate transmembrane transporter activity"/>
    <property type="evidence" value="ECO:0007669"/>
    <property type="project" value="UniProtKB-UniRule"/>
</dbReference>
<evidence type="ECO:0000256" key="1">
    <source>
        <dbReference type="ARBA" id="ARBA00004651"/>
    </source>
</evidence>
<evidence type="ECO:0000256" key="2">
    <source>
        <dbReference type="ARBA" id="ARBA00010100"/>
    </source>
</evidence>
<feature type="transmembrane region" description="Helical" evidence="8">
    <location>
        <begin position="28"/>
        <end position="50"/>
    </location>
</feature>
<dbReference type="InterPro" id="IPR003804">
    <property type="entry name" value="Lactate_perm"/>
</dbReference>
<keyword evidence="5 8" id="KW-0812">Transmembrane</keyword>
<evidence type="ECO:0000256" key="6">
    <source>
        <dbReference type="ARBA" id="ARBA00022989"/>
    </source>
</evidence>
<feature type="transmembrane region" description="Helical" evidence="8">
    <location>
        <begin position="6"/>
        <end position="21"/>
    </location>
</feature>
<feature type="transmembrane region" description="Helical" evidence="8">
    <location>
        <begin position="121"/>
        <end position="137"/>
    </location>
</feature>
<evidence type="ECO:0000256" key="5">
    <source>
        <dbReference type="ARBA" id="ARBA00022692"/>
    </source>
</evidence>
<comment type="function">
    <text evidence="8">Uptake of L-lactate across the membrane. Can also transport D-lactate and glycolate.</text>
</comment>
<keyword evidence="3 8" id="KW-0813">Transport</keyword>
<feature type="transmembrane region" description="Helical" evidence="8">
    <location>
        <begin position="282"/>
        <end position="299"/>
    </location>
</feature>
<feature type="transmembrane region" description="Helical" evidence="8">
    <location>
        <begin position="476"/>
        <end position="497"/>
    </location>
</feature>
<dbReference type="RefSeq" id="WP_191141613.1">
    <property type="nucleotide sequence ID" value="NZ_JACXAH010000005.1"/>
</dbReference>
<evidence type="ECO:0000313" key="10">
    <source>
        <dbReference type="Proteomes" id="UP000661691"/>
    </source>
</evidence>
<feature type="transmembrane region" description="Helical" evidence="8">
    <location>
        <begin position="319"/>
        <end position="338"/>
    </location>
</feature>
<dbReference type="PANTHER" id="PTHR30003:SF0">
    <property type="entry name" value="GLYCOLATE PERMEASE GLCA-RELATED"/>
    <property type="match status" value="1"/>
</dbReference>
<organism evidence="9 10">
    <name type="scientific">Polycladospora coralii</name>
    <dbReference type="NCBI Taxonomy" id="2771432"/>
    <lineage>
        <taxon>Bacteria</taxon>
        <taxon>Bacillati</taxon>
        <taxon>Bacillota</taxon>
        <taxon>Bacilli</taxon>
        <taxon>Bacillales</taxon>
        <taxon>Thermoactinomycetaceae</taxon>
        <taxon>Polycladospora</taxon>
    </lineage>
</organism>
<feature type="transmembrane region" description="Helical" evidence="8">
    <location>
        <begin position="359"/>
        <end position="382"/>
    </location>
</feature>
<accession>A0A926RTT1</accession>
<feature type="transmembrane region" description="Helical" evidence="8">
    <location>
        <begin position="210"/>
        <end position="230"/>
    </location>
</feature>
<gene>
    <name evidence="9" type="ORF">IC620_04160</name>
</gene>
<protein>
    <recommendedName>
        <fullName evidence="8">L-lactate permease</fullName>
    </recommendedName>
</protein>
<sequence length="498" mass="53769">MEVILAISPILIVLLMLFVLKQSVVRAGIVGCIASIIIAFILPEFELLLIDIPYPVIKGLLTTSIVAYVLLFGILLFNLMNEEGVIRSFAALVAKSTEDPVRQVLILAVALSPLIESSSGFGLAAIVIAPILIALGFKPYKAVLISLVSLSAVPWGSLATGTVIGANLAGLSAQELGAGTALLSIPTFIYFSYIIAFIADGWVGIKRRFFEILFIALTLGGSVWAFSHFISVELAGVFGSMVALGVELVLIQLFQKKPLSVSQVAVTRDGATHHPFKALSPYLFLVVLLLSSRIIPWYKNFSTNNLVIALPEYQHTLPIIFNPGFFLFLACIFTIVIFNIEGNHIKISLHKTFRQWTPVIISTLFFVIMAEVMSVSGMIHILSVNAALLFGGMFFYISPLIGGLGGFLAGSNTGSNSMFINLQVQTANQLGLSSNWVAFAQNASSSHLIMANPSRILLTASIGEIPEKQNELLNKIGWIGLGTVLIICIEMIVANLML</sequence>
<proteinExistence type="inferred from homology"/>
<feature type="transmembrane region" description="Helical" evidence="8">
    <location>
        <begin position="388"/>
        <end position="409"/>
    </location>
</feature>
<keyword evidence="4 8" id="KW-1003">Cell membrane</keyword>
<keyword evidence="6 8" id="KW-1133">Transmembrane helix</keyword>
<feature type="transmembrane region" description="Helical" evidence="8">
    <location>
        <begin position="100"/>
        <end position="115"/>
    </location>
</feature>
<feature type="transmembrane region" description="Helical" evidence="8">
    <location>
        <begin position="236"/>
        <end position="254"/>
    </location>
</feature>
<dbReference type="AlphaFoldDB" id="A0A926RTT1"/>
<feature type="transmembrane region" description="Helical" evidence="8">
    <location>
        <begin position="56"/>
        <end position="79"/>
    </location>
</feature>
<feature type="transmembrane region" description="Helical" evidence="8">
    <location>
        <begin position="144"/>
        <end position="164"/>
    </location>
</feature>
<evidence type="ECO:0000313" key="9">
    <source>
        <dbReference type="EMBL" id="MBD1371549.1"/>
    </source>
</evidence>
<evidence type="ECO:0000256" key="4">
    <source>
        <dbReference type="ARBA" id="ARBA00022475"/>
    </source>
</evidence>
<dbReference type="GO" id="GO:0015295">
    <property type="term" value="F:solute:proton symporter activity"/>
    <property type="evidence" value="ECO:0007669"/>
    <property type="project" value="TreeGrafter"/>
</dbReference>
<evidence type="ECO:0000256" key="3">
    <source>
        <dbReference type="ARBA" id="ARBA00022448"/>
    </source>
</evidence>
<feature type="transmembrane region" description="Helical" evidence="8">
    <location>
        <begin position="176"/>
        <end position="198"/>
    </location>
</feature>
<keyword evidence="10" id="KW-1185">Reference proteome</keyword>
<reference evidence="9" key="1">
    <citation type="submission" date="2020-09" db="EMBL/GenBank/DDBJ databases">
        <title>A novel bacterium of genus Hazenella, isolated from South China Sea.</title>
        <authorList>
            <person name="Huang H."/>
            <person name="Mo K."/>
            <person name="Hu Y."/>
        </authorList>
    </citation>
    <scope>NUCLEOTIDE SEQUENCE</scope>
    <source>
        <strain evidence="9">IB182357</strain>
    </source>
</reference>
<evidence type="ECO:0000256" key="8">
    <source>
        <dbReference type="RuleBase" id="RU365092"/>
    </source>
</evidence>
<comment type="similarity">
    <text evidence="2 8">Belongs to the lactate permease family.</text>
</comment>
<comment type="subcellular location">
    <subcellularLocation>
        <location evidence="1 8">Cell membrane</location>
        <topology evidence="1 8">Multi-pass membrane protein</topology>
    </subcellularLocation>
</comment>
<name>A0A926RTT1_9BACL</name>
<dbReference type="PANTHER" id="PTHR30003">
    <property type="entry name" value="L-LACTATE PERMEASE"/>
    <property type="match status" value="1"/>
</dbReference>
<keyword evidence="7 8" id="KW-0472">Membrane</keyword>
<dbReference type="Proteomes" id="UP000661691">
    <property type="component" value="Unassembled WGS sequence"/>
</dbReference>
<evidence type="ECO:0000256" key="7">
    <source>
        <dbReference type="ARBA" id="ARBA00023136"/>
    </source>
</evidence>